<dbReference type="RefSeq" id="WP_308451784.1">
    <property type="nucleotide sequence ID" value="NZ_JAJEPU010000038.1"/>
</dbReference>
<evidence type="ECO:0000313" key="4">
    <source>
        <dbReference type="Proteomes" id="UP001198962"/>
    </source>
</evidence>
<dbReference type="PANTHER" id="PTHR46558:SF11">
    <property type="entry name" value="HTH-TYPE TRANSCRIPTIONAL REGULATOR XRE"/>
    <property type="match status" value="1"/>
</dbReference>
<keyword evidence="4" id="KW-1185">Reference proteome</keyword>
<reference evidence="3" key="1">
    <citation type="submission" date="2021-10" db="EMBL/GenBank/DDBJ databases">
        <title>Anaerobic single-cell dispensing facilitates the cultivation of human gut bacteria.</title>
        <authorList>
            <person name="Afrizal A."/>
        </authorList>
    </citation>
    <scope>NUCLEOTIDE SEQUENCE</scope>
    <source>
        <strain evidence="3">CLA-AA-H274</strain>
    </source>
</reference>
<dbReference type="SUPFAM" id="SSF47413">
    <property type="entry name" value="lambda repressor-like DNA-binding domains"/>
    <property type="match status" value="1"/>
</dbReference>
<organism evidence="3 4">
    <name type="scientific">Brotaphodocola catenula</name>
    <dbReference type="NCBI Taxonomy" id="2885361"/>
    <lineage>
        <taxon>Bacteria</taxon>
        <taxon>Bacillati</taxon>
        <taxon>Bacillota</taxon>
        <taxon>Clostridia</taxon>
        <taxon>Lachnospirales</taxon>
        <taxon>Lachnospiraceae</taxon>
        <taxon>Brotaphodocola</taxon>
    </lineage>
</organism>
<accession>A0AAE3AUC2</accession>
<gene>
    <name evidence="3" type="ORF">LKD32_11525</name>
</gene>
<protein>
    <submittedName>
        <fullName evidence="3">Helix-turn-helix domain-containing protein</fullName>
    </submittedName>
</protein>
<dbReference type="SMART" id="SM00530">
    <property type="entry name" value="HTH_XRE"/>
    <property type="match status" value="1"/>
</dbReference>
<evidence type="ECO:0000313" key="3">
    <source>
        <dbReference type="EMBL" id="MCC2165492.1"/>
    </source>
</evidence>
<dbReference type="InterPro" id="IPR001387">
    <property type="entry name" value="Cro/C1-type_HTH"/>
</dbReference>
<evidence type="ECO:0000259" key="2">
    <source>
        <dbReference type="PROSITE" id="PS50943"/>
    </source>
</evidence>
<name>A0AAE3AUC2_9FIRM</name>
<proteinExistence type="predicted"/>
<dbReference type="EMBL" id="JAJEPU010000038">
    <property type="protein sequence ID" value="MCC2165492.1"/>
    <property type="molecule type" value="Genomic_DNA"/>
</dbReference>
<dbReference type="InterPro" id="IPR010982">
    <property type="entry name" value="Lambda_DNA-bd_dom_sf"/>
</dbReference>
<sequence>MKLKRNDELIPKRLKKLREEKSWSQTQAGNAIGAGRGAWQQWELRKRTPSDTALVAISYIFNVSLPYICGVDDEPTPQSMIIPESRLQPMDRNGIEAYLSLTRQEKEFVRKTIDFLQSHRHQQ</sequence>
<dbReference type="Proteomes" id="UP001198962">
    <property type="component" value="Unassembled WGS sequence"/>
</dbReference>
<dbReference type="Pfam" id="PF01381">
    <property type="entry name" value="HTH_3"/>
    <property type="match status" value="1"/>
</dbReference>
<dbReference type="CDD" id="cd00093">
    <property type="entry name" value="HTH_XRE"/>
    <property type="match status" value="1"/>
</dbReference>
<dbReference type="GO" id="GO:0003677">
    <property type="term" value="F:DNA binding"/>
    <property type="evidence" value="ECO:0007669"/>
    <property type="project" value="UniProtKB-KW"/>
</dbReference>
<dbReference type="Gene3D" id="1.10.260.40">
    <property type="entry name" value="lambda repressor-like DNA-binding domains"/>
    <property type="match status" value="1"/>
</dbReference>
<dbReference type="PANTHER" id="PTHR46558">
    <property type="entry name" value="TRACRIPTIONAL REGULATORY PROTEIN-RELATED-RELATED"/>
    <property type="match status" value="1"/>
</dbReference>
<comment type="caution">
    <text evidence="3">The sequence shown here is derived from an EMBL/GenBank/DDBJ whole genome shotgun (WGS) entry which is preliminary data.</text>
</comment>
<evidence type="ECO:0000256" key="1">
    <source>
        <dbReference type="ARBA" id="ARBA00023125"/>
    </source>
</evidence>
<keyword evidence="1" id="KW-0238">DNA-binding</keyword>
<dbReference type="AlphaFoldDB" id="A0AAE3AUC2"/>
<feature type="domain" description="HTH cro/C1-type" evidence="2">
    <location>
        <begin position="14"/>
        <end position="68"/>
    </location>
</feature>
<dbReference type="PROSITE" id="PS50943">
    <property type="entry name" value="HTH_CROC1"/>
    <property type="match status" value="1"/>
</dbReference>